<proteinExistence type="predicted"/>
<evidence type="ECO:0000313" key="3">
    <source>
        <dbReference type="Proteomes" id="UP000789405"/>
    </source>
</evidence>
<dbReference type="Gene3D" id="3.30.420.10">
    <property type="entry name" value="Ribonuclease H-like superfamily/Ribonuclease H"/>
    <property type="match status" value="1"/>
</dbReference>
<organism evidence="2 3">
    <name type="scientific">Dentiscutata erythropus</name>
    <dbReference type="NCBI Taxonomy" id="1348616"/>
    <lineage>
        <taxon>Eukaryota</taxon>
        <taxon>Fungi</taxon>
        <taxon>Fungi incertae sedis</taxon>
        <taxon>Mucoromycota</taxon>
        <taxon>Glomeromycotina</taxon>
        <taxon>Glomeromycetes</taxon>
        <taxon>Diversisporales</taxon>
        <taxon>Gigasporaceae</taxon>
        <taxon>Dentiscutata</taxon>
    </lineage>
</organism>
<dbReference type="Gene3D" id="2.40.50.40">
    <property type="match status" value="1"/>
</dbReference>
<dbReference type="InterPro" id="IPR016197">
    <property type="entry name" value="Chromo-like_dom_sf"/>
</dbReference>
<accession>A0A9N9BYE2</accession>
<dbReference type="AlphaFoldDB" id="A0A9N9BYE2"/>
<dbReference type="SUPFAM" id="SSF53098">
    <property type="entry name" value="Ribonuclease H-like"/>
    <property type="match status" value="1"/>
</dbReference>
<dbReference type="GO" id="GO:0003676">
    <property type="term" value="F:nucleic acid binding"/>
    <property type="evidence" value="ECO:0007669"/>
    <property type="project" value="InterPro"/>
</dbReference>
<feature type="domain" description="Chromo" evidence="1">
    <location>
        <begin position="65"/>
        <end position="95"/>
    </location>
</feature>
<dbReference type="InterPro" id="IPR012337">
    <property type="entry name" value="RNaseH-like_sf"/>
</dbReference>
<evidence type="ECO:0000313" key="2">
    <source>
        <dbReference type="EMBL" id="CAG8579943.1"/>
    </source>
</evidence>
<sequence length="95" mass="11119">MDFITDLPISLGFDFILVVVNQLSKMAHFIACRKSISTEQTAQLIFRERVMKPPSPVIMKDKSEYEVDAILDLKIFQKKLYYLFAWKGYDINEHS</sequence>
<dbReference type="InterPro" id="IPR036397">
    <property type="entry name" value="RNaseH_sf"/>
</dbReference>
<dbReference type="OrthoDB" id="2447315at2759"/>
<comment type="caution">
    <text evidence="2">The sequence shown here is derived from an EMBL/GenBank/DDBJ whole genome shotgun (WGS) entry which is preliminary data.</text>
</comment>
<dbReference type="PROSITE" id="PS50013">
    <property type="entry name" value="CHROMO_2"/>
    <property type="match status" value="1"/>
</dbReference>
<dbReference type="Proteomes" id="UP000789405">
    <property type="component" value="Unassembled WGS sequence"/>
</dbReference>
<dbReference type="EMBL" id="CAJVPY010003049">
    <property type="protein sequence ID" value="CAG8579943.1"/>
    <property type="molecule type" value="Genomic_DNA"/>
</dbReference>
<keyword evidence="3" id="KW-1185">Reference proteome</keyword>
<reference evidence="2" key="1">
    <citation type="submission" date="2021-06" db="EMBL/GenBank/DDBJ databases">
        <authorList>
            <person name="Kallberg Y."/>
            <person name="Tangrot J."/>
            <person name="Rosling A."/>
        </authorList>
    </citation>
    <scope>NUCLEOTIDE SEQUENCE</scope>
    <source>
        <strain evidence="2">MA453B</strain>
    </source>
</reference>
<protein>
    <submittedName>
        <fullName evidence="2">17987_t:CDS:1</fullName>
    </submittedName>
</protein>
<dbReference type="InterPro" id="IPR000953">
    <property type="entry name" value="Chromo/chromo_shadow_dom"/>
</dbReference>
<evidence type="ECO:0000259" key="1">
    <source>
        <dbReference type="PROSITE" id="PS50013"/>
    </source>
</evidence>
<name>A0A9N9BYE2_9GLOM</name>
<gene>
    <name evidence="2" type="ORF">DERYTH_LOCUS6637</name>
</gene>
<dbReference type="SUPFAM" id="SSF54160">
    <property type="entry name" value="Chromo domain-like"/>
    <property type="match status" value="1"/>
</dbReference>